<feature type="region of interest" description="Disordered" evidence="1">
    <location>
        <begin position="25"/>
        <end position="60"/>
    </location>
</feature>
<dbReference type="EMBL" id="AVOT02005068">
    <property type="protein sequence ID" value="MBW0478130.1"/>
    <property type="molecule type" value="Genomic_DNA"/>
</dbReference>
<proteinExistence type="predicted"/>
<dbReference type="AlphaFoldDB" id="A0A9Q3C7J2"/>
<evidence type="ECO:0000313" key="2">
    <source>
        <dbReference type="EMBL" id="MBW0478130.1"/>
    </source>
</evidence>
<keyword evidence="3" id="KW-1185">Reference proteome</keyword>
<accession>A0A9Q3C7J2</accession>
<reference evidence="2" key="1">
    <citation type="submission" date="2021-03" db="EMBL/GenBank/DDBJ databases">
        <title>Draft genome sequence of rust myrtle Austropuccinia psidii MF-1, a brazilian biotype.</title>
        <authorList>
            <person name="Quecine M.C."/>
            <person name="Pachon D.M.R."/>
            <person name="Bonatelli M.L."/>
            <person name="Correr F.H."/>
            <person name="Franceschini L.M."/>
            <person name="Leite T.F."/>
            <person name="Margarido G.R.A."/>
            <person name="Almeida C.A."/>
            <person name="Ferrarezi J.A."/>
            <person name="Labate C.A."/>
        </authorList>
    </citation>
    <scope>NUCLEOTIDE SEQUENCE</scope>
    <source>
        <strain evidence="2">MF-1</strain>
    </source>
</reference>
<feature type="compositionally biased region" description="Basic and acidic residues" evidence="1">
    <location>
        <begin position="114"/>
        <end position="125"/>
    </location>
</feature>
<organism evidence="2 3">
    <name type="scientific">Austropuccinia psidii MF-1</name>
    <dbReference type="NCBI Taxonomy" id="1389203"/>
    <lineage>
        <taxon>Eukaryota</taxon>
        <taxon>Fungi</taxon>
        <taxon>Dikarya</taxon>
        <taxon>Basidiomycota</taxon>
        <taxon>Pucciniomycotina</taxon>
        <taxon>Pucciniomycetes</taxon>
        <taxon>Pucciniales</taxon>
        <taxon>Sphaerophragmiaceae</taxon>
        <taxon>Austropuccinia</taxon>
    </lineage>
</organism>
<name>A0A9Q3C7J2_9BASI</name>
<feature type="region of interest" description="Disordered" evidence="1">
    <location>
        <begin position="100"/>
        <end position="138"/>
    </location>
</feature>
<evidence type="ECO:0000256" key="1">
    <source>
        <dbReference type="SAM" id="MobiDB-lite"/>
    </source>
</evidence>
<comment type="caution">
    <text evidence="2">The sequence shown here is derived from an EMBL/GenBank/DDBJ whole genome shotgun (WGS) entry which is preliminary data.</text>
</comment>
<gene>
    <name evidence="2" type="ORF">O181_017845</name>
</gene>
<sequence>MGFKCQSKFFLSSLTHFSSRNHTEYSSLPIEKNPPDPSLQDTPVPCMPCEQTLQKPTPGPSGTQWLGDLFCCKKQAIPFLIRTFDSIELTLPPFLEPSQYNEPLIPGLSPSSESHGELSAHEPEPKVAPAHSLEEPFG</sequence>
<protein>
    <submittedName>
        <fullName evidence="2">Uncharacterized protein</fullName>
    </submittedName>
</protein>
<feature type="compositionally biased region" description="Polar residues" evidence="1">
    <location>
        <begin position="51"/>
        <end position="60"/>
    </location>
</feature>
<evidence type="ECO:0000313" key="3">
    <source>
        <dbReference type="Proteomes" id="UP000765509"/>
    </source>
</evidence>
<dbReference type="Proteomes" id="UP000765509">
    <property type="component" value="Unassembled WGS sequence"/>
</dbReference>